<evidence type="ECO:0000313" key="1">
    <source>
        <dbReference type="EMBL" id="KDO84407.1"/>
    </source>
</evidence>
<protein>
    <submittedName>
        <fullName evidence="1">Uncharacterized protein</fullName>
    </submittedName>
</protein>
<dbReference type="Proteomes" id="UP000027120">
    <property type="component" value="Unassembled WGS sequence"/>
</dbReference>
<sequence>FCTSVPGIMES</sequence>
<name>A0A067H9I7_CITSI</name>
<reference evidence="1 2" key="1">
    <citation type="submission" date="2014-04" db="EMBL/GenBank/DDBJ databases">
        <authorList>
            <consortium name="International Citrus Genome Consortium"/>
            <person name="Gmitter F."/>
            <person name="Chen C."/>
            <person name="Farmerie W."/>
            <person name="Harkins T."/>
            <person name="Desany B."/>
            <person name="Mohiuddin M."/>
            <person name="Kodira C."/>
            <person name="Borodovsky M."/>
            <person name="Lomsadze A."/>
            <person name="Burns P."/>
            <person name="Jenkins J."/>
            <person name="Prochnik S."/>
            <person name="Shu S."/>
            <person name="Chapman J."/>
            <person name="Pitluck S."/>
            <person name="Schmutz J."/>
            <person name="Rokhsar D."/>
        </authorList>
    </citation>
    <scope>NUCLEOTIDE SEQUENCE</scope>
</reference>
<gene>
    <name evidence="1" type="ORF">CISIN_1g0423582mg</name>
</gene>
<proteinExistence type="predicted"/>
<organism evidence="1 2">
    <name type="scientific">Citrus sinensis</name>
    <name type="common">Sweet orange</name>
    <name type="synonym">Citrus aurantium var. sinensis</name>
    <dbReference type="NCBI Taxonomy" id="2711"/>
    <lineage>
        <taxon>Eukaryota</taxon>
        <taxon>Viridiplantae</taxon>
        <taxon>Streptophyta</taxon>
        <taxon>Embryophyta</taxon>
        <taxon>Tracheophyta</taxon>
        <taxon>Spermatophyta</taxon>
        <taxon>Magnoliopsida</taxon>
        <taxon>eudicotyledons</taxon>
        <taxon>Gunneridae</taxon>
        <taxon>Pentapetalae</taxon>
        <taxon>rosids</taxon>
        <taxon>malvids</taxon>
        <taxon>Sapindales</taxon>
        <taxon>Rutaceae</taxon>
        <taxon>Aurantioideae</taxon>
        <taxon>Citrus</taxon>
    </lineage>
</organism>
<accession>A0A067H9I7</accession>
<keyword evidence="2" id="KW-1185">Reference proteome</keyword>
<dbReference type="EMBL" id="KK784874">
    <property type="protein sequence ID" value="KDO84407.1"/>
    <property type="molecule type" value="Genomic_DNA"/>
</dbReference>
<evidence type="ECO:0000313" key="2">
    <source>
        <dbReference type="Proteomes" id="UP000027120"/>
    </source>
</evidence>
<feature type="non-terminal residue" evidence="1">
    <location>
        <position position="1"/>
    </location>
</feature>